<evidence type="ECO:0000313" key="6">
    <source>
        <dbReference type="EMBL" id="KAL3755001.1"/>
    </source>
</evidence>
<dbReference type="CDD" id="cd06464">
    <property type="entry name" value="ACD_sHsps-like"/>
    <property type="match status" value="1"/>
</dbReference>
<evidence type="ECO:0000256" key="3">
    <source>
        <dbReference type="SAM" id="MobiDB-lite"/>
    </source>
</evidence>
<evidence type="ECO:0000259" key="5">
    <source>
        <dbReference type="PROSITE" id="PS01031"/>
    </source>
</evidence>
<dbReference type="EMBL" id="JBJKBG010000001">
    <property type="protein sequence ID" value="KAL3755001.1"/>
    <property type="molecule type" value="Genomic_DNA"/>
</dbReference>
<keyword evidence="4" id="KW-0812">Transmembrane</keyword>
<evidence type="ECO:0000313" key="7">
    <source>
        <dbReference type="Proteomes" id="UP001634007"/>
    </source>
</evidence>
<feature type="transmembrane region" description="Helical" evidence="4">
    <location>
        <begin position="179"/>
        <end position="200"/>
    </location>
</feature>
<keyword evidence="4" id="KW-0472">Membrane</keyword>
<dbReference type="Gene3D" id="2.60.40.790">
    <property type="match status" value="1"/>
</dbReference>
<feature type="region of interest" description="Disordered" evidence="3">
    <location>
        <begin position="104"/>
        <end position="148"/>
    </location>
</feature>
<dbReference type="InterPro" id="IPR008978">
    <property type="entry name" value="HSP20-like_chaperone"/>
</dbReference>
<comment type="similarity">
    <text evidence="1 2">Belongs to the small heat shock protein (HSP20) family.</text>
</comment>
<feature type="domain" description="SHSP" evidence="5">
    <location>
        <begin position="11"/>
        <end position="113"/>
    </location>
</feature>
<proteinExistence type="inferred from homology"/>
<dbReference type="InterPro" id="IPR002068">
    <property type="entry name" value="A-crystallin/Hsp20_dom"/>
</dbReference>
<evidence type="ECO:0000256" key="2">
    <source>
        <dbReference type="RuleBase" id="RU003616"/>
    </source>
</evidence>
<evidence type="ECO:0000256" key="1">
    <source>
        <dbReference type="PROSITE-ProRule" id="PRU00285"/>
    </source>
</evidence>
<keyword evidence="4" id="KW-1133">Transmembrane helix</keyword>
<dbReference type="Proteomes" id="UP001634007">
    <property type="component" value="Unassembled WGS sequence"/>
</dbReference>
<dbReference type="AlphaFoldDB" id="A0ABD3LYV1"/>
<organism evidence="6 7">
    <name type="scientific">Eucalyptus globulus</name>
    <name type="common">Tasmanian blue gum</name>
    <dbReference type="NCBI Taxonomy" id="34317"/>
    <lineage>
        <taxon>Eukaryota</taxon>
        <taxon>Viridiplantae</taxon>
        <taxon>Streptophyta</taxon>
        <taxon>Embryophyta</taxon>
        <taxon>Tracheophyta</taxon>
        <taxon>Spermatophyta</taxon>
        <taxon>Magnoliopsida</taxon>
        <taxon>eudicotyledons</taxon>
        <taxon>Gunneridae</taxon>
        <taxon>Pentapetalae</taxon>
        <taxon>rosids</taxon>
        <taxon>malvids</taxon>
        <taxon>Myrtales</taxon>
        <taxon>Myrtaceae</taxon>
        <taxon>Myrtoideae</taxon>
        <taxon>Eucalypteae</taxon>
        <taxon>Eucalyptus</taxon>
    </lineage>
</organism>
<dbReference type="PROSITE" id="PS01031">
    <property type="entry name" value="SHSP"/>
    <property type="match status" value="1"/>
</dbReference>
<comment type="caution">
    <text evidence="6">The sequence shown here is derived from an EMBL/GenBank/DDBJ whole genome shotgun (WGS) entry which is preliminary data.</text>
</comment>
<keyword evidence="7" id="KW-1185">Reference proteome</keyword>
<feature type="compositionally biased region" description="Pro residues" evidence="3">
    <location>
        <begin position="128"/>
        <end position="148"/>
    </location>
</feature>
<name>A0ABD3LYV1_EUCGL</name>
<reference evidence="6 7" key="1">
    <citation type="submission" date="2024-11" db="EMBL/GenBank/DDBJ databases">
        <title>Chromosome-level genome assembly of Eucalyptus globulus Labill. provides insights into its genome evolution.</title>
        <authorList>
            <person name="Li X."/>
        </authorList>
    </citation>
    <scope>NUCLEOTIDE SEQUENCE [LARGE SCALE GENOMIC DNA]</scope>
    <source>
        <strain evidence="6">CL2024</strain>
        <tissue evidence="6">Fresh tender leaves</tissue>
    </source>
</reference>
<dbReference type="SUPFAM" id="SSF49764">
    <property type="entry name" value="HSP20-like chaperones"/>
    <property type="match status" value="1"/>
</dbReference>
<accession>A0ABD3LYV1</accession>
<protein>
    <recommendedName>
        <fullName evidence="5">SHSP domain-containing protein</fullName>
    </recommendedName>
</protein>
<gene>
    <name evidence="6" type="ORF">ACJRO7_002129</name>
</gene>
<sequence>MRRRPAAPPQRAYEDFEPECKLHNEEGGDVIELDVHGFEKRQLRVQVSSTGDVTVSGERPLDDQRWIKFRKVFKFPKEYKLDGTRAKLAGNVLHVIVPVPKEMRPQAADVAQETPQTGGGLERRGSGKPPPPASMMPPPPPPPPLPLPPVGVLPTVGVDEGMLWLRASSWSVGINKKRALLALAVVAVLAGIGVGGFLIWRRYLIS</sequence>
<evidence type="ECO:0000256" key="4">
    <source>
        <dbReference type="SAM" id="Phobius"/>
    </source>
</evidence>
<dbReference type="Pfam" id="PF00011">
    <property type="entry name" value="HSP20"/>
    <property type="match status" value="1"/>
</dbReference>